<evidence type="ECO:0000313" key="3">
    <source>
        <dbReference type="Proteomes" id="UP000558488"/>
    </source>
</evidence>
<dbReference type="Proteomes" id="UP000558488">
    <property type="component" value="Unassembled WGS sequence"/>
</dbReference>
<name>A0A7J7XAW6_PIPKU</name>
<evidence type="ECO:0000256" key="1">
    <source>
        <dbReference type="SAM" id="SignalP"/>
    </source>
</evidence>
<protein>
    <submittedName>
        <fullName evidence="2">Uncharacterized protein</fullName>
    </submittedName>
</protein>
<organism evidence="2 3">
    <name type="scientific">Pipistrellus kuhlii</name>
    <name type="common">Kuhl's pipistrelle</name>
    <dbReference type="NCBI Taxonomy" id="59472"/>
    <lineage>
        <taxon>Eukaryota</taxon>
        <taxon>Metazoa</taxon>
        <taxon>Chordata</taxon>
        <taxon>Craniata</taxon>
        <taxon>Vertebrata</taxon>
        <taxon>Euteleostomi</taxon>
        <taxon>Mammalia</taxon>
        <taxon>Eutheria</taxon>
        <taxon>Laurasiatheria</taxon>
        <taxon>Chiroptera</taxon>
        <taxon>Yangochiroptera</taxon>
        <taxon>Vespertilionidae</taxon>
        <taxon>Pipistrellus</taxon>
    </lineage>
</organism>
<dbReference type="EMBL" id="JACAGB010000008">
    <property type="protein sequence ID" value="KAF6346811.1"/>
    <property type="molecule type" value="Genomic_DNA"/>
</dbReference>
<comment type="caution">
    <text evidence="2">The sequence shown here is derived from an EMBL/GenBank/DDBJ whole genome shotgun (WGS) entry which is preliminary data.</text>
</comment>
<feature type="chain" id="PRO_5029636223" evidence="1">
    <location>
        <begin position="31"/>
        <end position="134"/>
    </location>
</feature>
<gene>
    <name evidence="2" type="ORF">mPipKuh1_010594</name>
</gene>
<proteinExistence type="predicted"/>
<accession>A0A7J7XAW6</accession>
<sequence>MLHPLCLTCLTLVPALLFLFFWENEKATEALQFQGLEEGLCCTGLRCPDFMGSGVRGRGAWPGIEEAFRLYNTFNAGLSLSTKSMKVKRETVLSSLKHQLLKRILVTCSRKPHVLKDVILQAVCSFPQAKVQIP</sequence>
<reference evidence="2 3" key="1">
    <citation type="journal article" date="2020" name="Nature">
        <title>Six reference-quality genomes reveal evolution of bat adaptations.</title>
        <authorList>
            <person name="Jebb D."/>
            <person name="Huang Z."/>
            <person name="Pippel M."/>
            <person name="Hughes G.M."/>
            <person name="Lavrichenko K."/>
            <person name="Devanna P."/>
            <person name="Winkler S."/>
            <person name="Jermiin L.S."/>
            <person name="Skirmuntt E.C."/>
            <person name="Katzourakis A."/>
            <person name="Burkitt-Gray L."/>
            <person name="Ray D.A."/>
            <person name="Sullivan K.A.M."/>
            <person name="Roscito J.G."/>
            <person name="Kirilenko B.M."/>
            <person name="Davalos L.M."/>
            <person name="Corthals A.P."/>
            <person name="Power M.L."/>
            <person name="Jones G."/>
            <person name="Ransome R.D."/>
            <person name="Dechmann D.K.N."/>
            <person name="Locatelli A.G."/>
            <person name="Puechmaille S.J."/>
            <person name="Fedrigo O."/>
            <person name="Jarvis E.D."/>
            <person name="Hiller M."/>
            <person name="Vernes S.C."/>
            <person name="Myers E.W."/>
            <person name="Teeling E.C."/>
        </authorList>
    </citation>
    <scope>NUCLEOTIDE SEQUENCE [LARGE SCALE GENOMIC DNA]</scope>
    <source>
        <strain evidence="2">MPipKuh1</strain>
        <tissue evidence="2">Flight muscle</tissue>
    </source>
</reference>
<keyword evidence="1" id="KW-0732">Signal</keyword>
<keyword evidence="3" id="KW-1185">Reference proteome</keyword>
<feature type="signal peptide" evidence="1">
    <location>
        <begin position="1"/>
        <end position="30"/>
    </location>
</feature>
<dbReference type="AlphaFoldDB" id="A0A7J7XAW6"/>
<evidence type="ECO:0000313" key="2">
    <source>
        <dbReference type="EMBL" id="KAF6346811.1"/>
    </source>
</evidence>